<dbReference type="Pfam" id="PF04932">
    <property type="entry name" value="Wzy_C"/>
    <property type="match status" value="1"/>
</dbReference>
<protein>
    <recommendedName>
        <fullName evidence="6">O-antigen ligase-related domain-containing protein</fullName>
    </recommendedName>
</protein>
<feature type="transmembrane region" description="Helical" evidence="5">
    <location>
        <begin position="136"/>
        <end position="157"/>
    </location>
</feature>
<dbReference type="EMBL" id="MFRE01000017">
    <property type="protein sequence ID" value="OGH93882.1"/>
    <property type="molecule type" value="Genomic_DNA"/>
</dbReference>
<dbReference type="PANTHER" id="PTHR37422">
    <property type="entry name" value="TEICHURONIC ACID BIOSYNTHESIS PROTEIN TUAE"/>
    <property type="match status" value="1"/>
</dbReference>
<name>A0A1F6PCJ2_9BACT</name>
<sequence>MELILVGTYLVLFFIFVLRQWQFSLYWLILILPTYLIRFDIFGLPTTFLEITFGVIFLVWLIKFARADWNNLIKFVKENKLATSFVAIFFLASVVGILVSDMWYYSLGQWRAYFLEPMLLVMMIIGRGGALPVRRLLLALGLSTLSVSVLALSQEFFGGPFAPSLWDDNLGGRVTSFFTTPNAIGLYCAPLFFIILSLKKYATEHYQQLVYFCLTGLTLIAIYFSFSQGTWIGLGVGLVIFGYLVGYKKVATAVVVFGIMAVVAIPSLRSAVMFADTAGHNRLILWSDTTQFLTRSPQNFVFGAGIRQYFRKVEKADYDPKVLERLIYPHNLFLNFWSEIGLFGMMAYVGLLGCWTYWAIKIYQKDNWLGACLIAALAALVVHGLVDVPYFKNDLAFIFWVMWAVVFLVYQNFVIPVRPNEVTSTLGVKTGIQSQ</sequence>
<dbReference type="PANTHER" id="PTHR37422:SF17">
    <property type="entry name" value="O-ANTIGEN LIGASE"/>
    <property type="match status" value="1"/>
</dbReference>
<comment type="subcellular location">
    <subcellularLocation>
        <location evidence="1">Membrane</location>
        <topology evidence="1">Multi-pass membrane protein</topology>
    </subcellularLocation>
</comment>
<gene>
    <name evidence="7" type="ORF">A2538_02885</name>
</gene>
<dbReference type="STRING" id="1798709.A2538_02885"/>
<keyword evidence="3 5" id="KW-1133">Transmembrane helix</keyword>
<comment type="caution">
    <text evidence="7">The sequence shown here is derived from an EMBL/GenBank/DDBJ whole genome shotgun (WGS) entry which is preliminary data.</text>
</comment>
<reference evidence="7 8" key="1">
    <citation type="journal article" date="2016" name="Nat. Commun.">
        <title>Thousands of microbial genomes shed light on interconnected biogeochemical processes in an aquifer system.</title>
        <authorList>
            <person name="Anantharaman K."/>
            <person name="Brown C.T."/>
            <person name="Hug L.A."/>
            <person name="Sharon I."/>
            <person name="Castelle C.J."/>
            <person name="Probst A.J."/>
            <person name="Thomas B.C."/>
            <person name="Singh A."/>
            <person name="Wilkins M.J."/>
            <person name="Karaoz U."/>
            <person name="Brodie E.L."/>
            <person name="Williams K.H."/>
            <person name="Hubbard S.S."/>
            <person name="Banfield J.F."/>
        </authorList>
    </citation>
    <scope>NUCLEOTIDE SEQUENCE [LARGE SCALE GENOMIC DNA]</scope>
</reference>
<feature type="transmembrane region" description="Helical" evidence="5">
    <location>
        <begin position="81"/>
        <end position="104"/>
    </location>
</feature>
<feature type="transmembrane region" description="Helical" evidence="5">
    <location>
        <begin position="397"/>
        <end position="415"/>
    </location>
</feature>
<keyword evidence="2 5" id="KW-0812">Transmembrane</keyword>
<feature type="transmembrane region" description="Helical" evidence="5">
    <location>
        <begin position="41"/>
        <end position="61"/>
    </location>
</feature>
<dbReference type="Proteomes" id="UP000178254">
    <property type="component" value="Unassembled WGS sequence"/>
</dbReference>
<organism evidence="7 8">
    <name type="scientific">Candidatus Magasanikbacteria bacterium RIFOXYD2_FULL_41_14</name>
    <dbReference type="NCBI Taxonomy" id="1798709"/>
    <lineage>
        <taxon>Bacteria</taxon>
        <taxon>Candidatus Magasanikiibacteriota</taxon>
    </lineage>
</organism>
<feature type="domain" description="O-antigen ligase-related" evidence="6">
    <location>
        <begin position="216"/>
        <end position="349"/>
    </location>
</feature>
<feature type="transmembrane region" description="Helical" evidence="5">
    <location>
        <begin position="209"/>
        <end position="225"/>
    </location>
</feature>
<evidence type="ECO:0000313" key="7">
    <source>
        <dbReference type="EMBL" id="OGH93882.1"/>
    </source>
</evidence>
<feature type="transmembrane region" description="Helical" evidence="5">
    <location>
        <begin position="177"/>
        <end position="197"/>
    </location>
</feature>
<dbReference type="InterPro" id="IPR007016">
    <property type="entry name" value="O-antigen_ligase-rel_domated"/>
</dbReference>
<evidence type="ECO:0000256" key="5">
    <source>
        <dbReference type="SAM" id="Phobius"/>
    </source>
</evidence>
<dbReference type="GO" id="GO:0016020">
    <property type="term" value="C:membrane"/>
    <property type="evidence" value="ECO:0007669"/>
    <property type="project" value="UniProtKB-SubCell"/>
</dbReference>
<proteinExistence type="predicted"/>
<dbReference type="AlphaFoldDB" id="A0A1F6PCJ2"/>
<feature type="transmembrane region" description="Helical" evidence="5">
    <location>
        <begin position="340"/>
        <end position="360"/>
    </location>
</feature>
<feature type="transmembrane region" description="Helical" evidence="5">
    <location>
        <begin position="7"/>
        <end position="29"/>
    </location>
</feature>
<feature type="transmembrane region" description="Helical" evidence="5">
    <location>
        <begin position="110"/>
        <end position="129"/>
    </location>
</feature>
<feature type="transmembrane region" description="Helical" evidence="5">
    <location>
        <begin position="367"/>
        <end position="385"/>
    </location>
</feature>
<evidence type="ECO:0000256" key="4">
    <source>
        <dbReference type="ARBA" id="ARBA00023136"/>
    </source>
</evidence>
<evidence type="ECO:0000256" key="2">
    <source>
        <dbReference type="ARBA" id="ARBA00022692"/>
    </source>
</evidence>
<feature type="transmembrane region" description="Helical" evidence="5">
    <location>
        <begin position="254"/>
        <end position="275"/>
    </location>
</feature>
<accession>A0A1F6PCJ2</accession>
<evidence type="ECO:0000313" key="8">
    <source>
        <dbReference type="Proteomes" id="UP000178254"/>
    </source>
</evidence>
<evidence type="ECO:0000256" key="3">
    <source>
        <dbReference type="ARBA" id="ARBA00022989"/>
    </source>
</evidence>
<evidence type="ECO:0000259" key="6">
    <source>
        <dbReference type="Pfam" id="PF04932"/>
    </source>
</evidence>
<feature type="transmembrane region" description="Helical" evidence="5">
    <location>
        <begin position="231"/>
        <end position="247"/>
    </location>
</feature>
<keyword evidence="4 5" id="KW-0472">Membrane</keyword>
<dbReference type="InterPro" id="IPR051533">
    <property type="entry name" value="WaaL-like"/>
</dbReference>
<evidence type="ECO:0000256" key="1">
    <source>
        <dbReference type="ARBA" id="ARBA00004141"/>
    </source>
</evidence>